<evidence type="ECO:0000256" key="4">
    <source>
        <dbReference type="ARBA" id="ARBA00022777"/>
    </source>
</evidence>
<dbReference type="Proteomes" id="UP000229307">
    <property type="component" value="Unassembled WGS sequence"/>
</dbReference>
<dbReference type="PANTHER" id="PTHR43711:SF31">
    <property type="entry name" value="HISTIDINE KINASE"/>
    <property type="match status" value="1"/>
</dbReference>
<dbReference type="Pfam" id="PF25323">
    <property type="entry name" value="6TM_PilS"/>
    <property type="match status" value="1"/>
</dbReference>
<dbReference type="InterPro" id="IPR005467">
    <property type="entry name" value="His_kinase_dom"/>
</dbReference>
<evidence type="ECO:0000256" key="6">
    <source>
        <dbReference type="SAM" id="Phobius"/>
    </source>
</evidence>
<feature type="transmembrane region" description="Helical" evidence="6">
    <location>
        <begin position="88"/>
        <end position="108"/>
    </location>
</feature>
<feature type="transmembrane region" description="Helical" evidence="6">
    <location>
        <begin position="114"/>
        <end position="131"/>
    </location>
</feature>
<keyword evidence="5" id="KW-0902">Two-component regulatory system</keyword>
<keyword evidence="6" id="KW-1133">Transmembrane helix</keyword>
<keyword evidence="4" id="KW-0418">Kinase</keyword>
<evidence type="ECO:0000256" key="5">
    <source>
        <dbReference type="ARBA" id="ARBA00023012"/>
    </source>
</evidence>
<dbReference type="CDD" id="cd00075">
    <property type="entry name" value="HATPase"/>
    <property type="match status" value="1"/>
</dbReference>
<dbReference type="EC" id="2.7.13.3" evidence="2"/>
<evidence type="ECO:0000259" key="7">
    <source>
        <dbReference type="PROSITE" id="PS50109"/>
    </source>
</evidence>
<dbReference type="PRINTS" id="PR00344">
    <property type="entry name" value="BCTRLSENSOR"/>
</dbReference>
<dbReference type="PROSITE" id="PS50109">
    <property type="entry name" value="HIS_KIN"/>
    <property type="match status" value="1"/>
</dbReference>
<dbReference type="AlphaFoldDB" id="A0A2M7S8Q3"/>
<evidence type="ECO:0000256" key="1">
    <source>
        <dbReference type="ARBA" id="ARBA00000085"/>
    </source>
</evidence>
<feature type="transmembrane region" description="Helical" evidence="6">
    <location>
        <begin position="138"/>
        <end position="158"/>
    </location>
</feature>
<keyword evidence="3" id="KW-0808">Transferase</keyword>
<proteinExistence type="predicted"/>
<feature type="transmembrane region" description="Helical" evidence="6">
    <location>
        <begin position="21"/>
        <end position="42"/>
    </location>
</feature>
<accession>A0A2M7S8Q3</accession>
<dbReference type="InterPro" id="IPR036890">
    <property type="entry name" value="HATPase_C_sf"/>
</dbReference>
<comment type="caution">
    <text evidence="8">The sequence shown here is derived from an EMBL/GenBank/DDBJ whole genome shotgun (WGS) entry which is preliminary data.</text>
</comment>
<feature type="domain" description="Histidine kinase" evidence="7">
    <location>
        <begin position="229"/>
        <end position="479"/>
    </location>
</feature>
<name>A0A2M7S8Q3_9BACT</name>
<dbReference type="InterPro" id="IPR004358">
    <property type="entry name" value="Sig_transdc_His_kin-like_C"/>
</dbReference>
<dbReference type="InterPro" id="IPR003594">
    <property type="entry name" value="HATPase_dom"/>
</dbReference>
<dbReference type="InterPro" id="IPR050736">
    <property type="entry name" value="Sensor_HK_Regulatory"/>
</dbReference>
<reference evidence="9" key="1">
    <citation type="submission" date="2017-09" db="EMBL/GenBank/DDBJ databases">
        <title>Depth-based differentiation of microbial function through sediment-hosted aquifers and enrichment of novel symbionts in the deep terrestrial subsurface.</title>
        <authorList>
            <person name="Probst A.J."/>
            <person name="Ladd B."/>
            <person name="Jarett J.K."/>
            <person name="Geller-Mcgrath D.E."/>
            <person name="Sieber C.M.K."/>
            <person name="Emerson J.B."/>
            <person name="Anantharaman K."/>
            <person name="Thomas B.C."/>
            <person name="Malmstrom R."/>
            <person name="Stieglmeier M."/>
            <person name="Klingl A."/>
            <person name="Woyke T."/>
            <person name="Ryan C.M."/>
            <person name="Banfield J.F."/>
        </authorList>
    </citation>
    <scope>NUCLEOTIDE SEQUENCE [LARGE SCALE GENOMIC DNA]</scope>
</reference>
<dbReference type="InterPro" id="IPR036097">
    <property type="entry name" value="HisK_dim/P_sf"/>
</dbReference>
<dbReference type="GO" id="GO:0000155">
    <property type="term" value="F:phosphorelay sensor kinase activity"/>
    <property type="evidence" value="ECO:0007669"/>
    <property type="project" value="InterPro"/>
</dbReference>
<dbReference type="SUPFAM" id="SSF47384">
    <property type="entry name" value="Homodimeric domain of signal transducing histidine kinase"/>
    <property type="match status" value="1"/>
</dbReference>
<protein>
    <recommendedName>
        <fullName evidence="2">histidine kinase</fullName>
        <ecNumber evidence="2">2.7.13.3</ecNumber>
    </recommendedName>
</protein>
<dbReference type="Pfam" id="PF02518">
    <property type="entry name" value="HATPase_c"/>
    <property type="match status" value="1"/>
</dbReference>
<feature type="transmembrane region" description="Helical" evidence="6">
    <location>
        <begin position="174"/>
        <end position="195"/>
    </location>
</feature>
<feature type="transmembrane region" description="Helical" evidence="6">
    <location>
        <begin position="48"/>
        <end position="68"/>
    </location>
</feature>
<gene>
    <name evidence="8" type="ORF">COY52_08625</name>
</gene>
<keyword evidence="6" id="KW-0472">Membrane</keyword>
<keyword evidence="6" id="KW-0812">Transmembrane</keyword>
<evidence type="ECO:0000256" key="2">
    <source>
        <dbReference type="ARBA" id="ARBA00012438"/>
    </source>
</evidence>
<dbReference type="SMART" id="SM00387">
    <property type="entry name" value="HATPase_c"/>
    <property type="match status" value="1"/>
</dbReference>
<comment type="catalytic activity">
    <reaction evidence="1">
        <text>ATP + protein L-histidine = ADP + protein N-phospho-L-histidine.</text>
        <dbReference type="EC" id="2.7.13.3"/>
    </reaction>
</comment>
<dbReference type="PANTHER" id="PTHR43711">
    <property type="entry name" value="TWO-COMPONENT HISTIDINE KINASE"/>
    <property type="match status" value="1"/>
</dbReference>
<evidence type="ECO:0000313" key="9">
    <source>
        <dbReference type="Proteomes" id="UP000229307"/>
    </source>
</evidence>
<dbReference type="Gene3D" id="3.30.565.10">
    <property type="entry name" value="Histidine kinase-like ATPase, C-terminal domain"/>
    <property type="match status" value="1"/>
</dbReference>
<organism evidence="8 9">
    <name type="scientific">Candidatus Desantisbacteria bacterium CG_4_10_14_0_8_um_filter_48_22</name>
    <dbReference type="NCBI Taxonomy" id="1974543"/>
    <lineage>
        <taxon>Bacteria</taxon>
        <taxon>Candidatus Desantisiibacteriota</taxon>
    </lineage>
</organism>
<sequence length="491" mass="55535">MKEVREDQLGEELLSRIEWLIKLRWIAIGGVFCVIIGVKFLLLVDIPLLSLCFGTITLLLLNFVYFWYSKRLKQDADFQHQRKRALFFANLQISVDLFMLVFLIHFSGGLENPFIFYFIFHMVIASILLSNRAAYFQATFATVLLGAMIILEHHHIIYHHHMQGFVPYEMHGNIVYITGVFLILTSTLFITIYMATSIVNRLRAREQELAIANEQLSEQDRRKSQYVWTVAHDIQSHLSTIQSCLKVVLNGLTGGMPDKTREMVARAEGRTLYLLHFTKDLLNLSRIKSAREMPKEELQLAKVAEKVIEGIKMWSTEKGLSLTVEGTTELPTVYANRDEIEQLFLNLIVNAIKYTPKGGKITVEASKFEYAKNPPYAPFSNPDSASTGSRIQKNLEGRKEGDYVAVSVSDTGIGIPEDDLSHIFEEFYRAKNTGSVAAEGTGLGLSIAQQIIKDHGGKIWAESKVGQGTKFTFLLPIGTVPFKGGVKWQKF</sequence>
<evidence type="ECO:0000256" key="3">
    <source>
        <dbReference type="ARBA" id="ARBA00022679"/>
    </source>
</evidence>
<dbReference type="EMBL" id="PFMR01000228">
    <property type="protein sequence ID" value="PIZ15881.1"/>
    <property type="molecule type" value="Genomic_DNA"/>
</dbReference>
<dbReference type="SUPFAM" id="SSF55874">
    <property type="entry name" value="ATPase domain of HSP90 chaperone/DNA topoisomerase II/histidine kinase"/>
    <property type="match status" value="1"/>
</dbReference>
<evidence type="ECO:0000313" key="8">
    <source>
        <dbReference type="EMBL" id="PIZ15881.1"/>
    </source>
</evidence>
<dbReference type="Gene3D" id="1.10.287.130">
    <property type="match status" value="1"/>
</dbReference>